<evidence type="ECO:0000256" key="1">
    <source>
        <dbReference type="SAM" id="MobiDB-lite"/>
    </source>
</evidence>
<protein>
    <submittedName>
        <fullName evidence="2">Uncharacterized protein</fullName>
    </submittedName>
</protein>
<dbReference type="PANTHER" id="PTHR34050">
    <property type="entry name" value="DNA REPAIR RAD52-LIKE PROTEIN 2, CHLOROPLASTIC"/>
    <property type="match status" value="1"/>
</dbReference>
<evidence type="ECO:0000313" key="2">
    <source>
        <dbReference type="EMBL" id="THG11314.1"/>
    </source>
</evidence>
<dbReference type="Proteomes" id="UP000306102">
    <property type="component" value="Unassembled WGS sequence"/>
</dbReference>
<feature type="region of interest" description="Disordered" evidence="1">
    <location>
        <begin position="46"/>
        <end position="83"/>
    </location>
</feature>
<organism evidence="2 3">
    <name type="scientific">Camellia sinensis var. sinensis</name>
    <name type="common">China tea</name>
    <dbReference type="NCBI Taxonomy" id="542762"/>
    <lineage>
        <taxon>Eukaryota</taxon>
        <taxon>Viridiplantae</taxon>
        <taxon>Streptophyta</taxon>
        <taxon>Embryophyta</taxon>
        <taxon>Tracheophyta</taxon>
        <taxon>Spermatophyta</taxon>
        <taxon>Magnoliopsida</taxon>
        <taxon>eudicotyledons</taxon>
        <taxon>Gunneridae</taxon>
        <taxon>Pentapetalae</taxon>
        <taxon>asterids</taxon>
        <taxon>Ericales</taxon>
        <taxon>Theaceae</taxon>
        <taxon>Camellia</taxon>
    </lineage>
</organism>
<dbReference type="EMBL" id="SDRB02007348">
    <property type="protein sequence ID" value="THG11314.1"/>
    <property type="molecule type" value="Genomic_DNA"/>
</dbReference>
<name>A0A4S4E6V9_CAMSN</name>
<dbReference type="AlphaFoldDB" id="A0A4S4E6V9"/>
<reference evidence="2 3" key="1">
    <citation type="journal article" date="2018" name="Proc. Natl. Acad. Sci. U.S.A.">
        <title>Draft genome sequence of Camellia sinensis var. sinensis provides insights into the evolution of the tea genome and tea quality.</title>
        <authorList>
            <person name="Wei C."/>
            <person name="Yang H."/>
            <person name="Wang S."/>
            <person name="Zhao J."/>
            <person name="Liu C."/>
            <person name="Gao L."/>
            <person name="Xia E."/>
            <person name="Lu Y."/>
            <person name="Tai Y."/>
            <person name="She G."/>
            <person name="Sun J."/>
            <person name="Cao H."/>
            <person name="Tong W."/>
            <person name="Gao Q."/>
            <person name="Li Y."/>
            <person name="Deng W."/>
            <person name="Jiang X."/>
            <person name="Wang W."/>
            <person name="Chen Q."/>
            <person name="Zhang S."/>
            <person name="Li H."/>
            <person name="Wu J."/>
            <person name="Wang P."/>
            <person name="Li P."/>
            <person name="Shi C."/>
            <person name="Zheng F."/>
            <person name="Jian J."/>
            <person name="Huang B."/>
            <person name="Shan D."/>
            <person name="Shi M."/>
            <person name="Fang C."/>
            <person name="Yue Y."/>
            <person name="Li F."/>
            <person name="Li D."/>
            <person name="Wei S."/>
            <person name="Han B."/>
            <person name="Jiang C."/>
            <person name="Yin Y."/>
            <person name="Xia T."/>
            <person name="Zhang Z."/>
            <person name="Bennetzen J.L."/>
            <person name="Zhao S."/>
            <person name="Wan X."/>
        </authorList>
    </citation>
    <scope>NUCLEOTIDE SEQUENCE [LARGE SCALE GENOMIC DNA]</scope>
    <source>
        <strain evidence="3">cv. Shuchazao</strain>
        <tissue evidence="2">Leaf</tissue>
    </source>
</reference>
<dbReference type="InterPro" id="IPR037489">
    <property type="entry name" value="RAD52-like"/>
</dbReference>
<accession>A0A4S4E6V9</accession>
<dbReference type="PANTHER" id="PTHR34050:SF3">
    <property type="entry name" value="DNA REPAIR RAD52-LIKE PROTEIN 2, CHLOROPLASTIC"/>
    <property type="match status" value="1"/>
</dbReference>
<sequence>MAVQGGGFLTQPAMPSTKVRFPVVTPYSWHRISCRTWTEFRLCTTSTTSSTRGGGGSSAVRVFANGGGSSSSSETNNNKKAASVPNSNYVVPLDKSSCITRPLAEILRDLNKRIPDNIIKTDDASTPFIPWSYLICDDGIATILNWTSP</sequence>
<evidence type="ECO:0000313" key="3">
    <source>
        <dbReference type="Proteomes" id="UP000306102"/>
    </source>
</evidence>
<gene>
    <name evidence="2" type="ORF">TEA_014284</name>
</gene>
<dbReference type="GO" id="GO:0003677">
    <property type="term" value="F:DNA binding"/>
    <property type="evidence" value="ECO:0007669"/>
    <property type="project" value="InterPro"/>
</dbReference>
<dbReference type="GO" id="GO:0000724">
    <property type="term" value="P:double-strand break repair via homologous recombination"/>
    <property type="evidence" value="ECO:0007669"/>
    <property type="project" value="InterPro"/>
</dbReference>
<comment type="caution">
    <text evidence="2">The sequence shown here is derived from an EMBL/GenBank/DDBJ whole genome shotgun (WGS) entry which is preliminary data.</text>
</comment>
<feature type="compositionally biased region" description="Polar residues" evidence="1">
    <location>
        <begin position="74"/>
        <end position="83"/>
    </location>
</feature>
<keyword evidence="3" id="KW-1185">Reference proteome</keyword>
<proteinExistence type="predicted"/>